<dbReference type="Gramene" id="Al_scaffold_0005_1324">
    <property type="protein sequence ID" value="Al_scaffold_0005_1324"/>
    <property type="gene ID" value="Al_scaffold_0005_1324"/>
</dbReference>
<dbReference type="GO" id="GO:0008483">
    <property type="term" value="F:transaminase activity"/>
    <property type="evidence" value="ECO:0007669"/>
    <property type="project" value="UniProtKB-KW"/>
</dbReference>
<dbReference type="HOGENOM" id="CLU_2187535_0_0_1"/>
<proteinExistence type="inferred from homology"/>
<dbReference type="SUPFAM" id="SSF53383">
    <property type="entry name" value="PLP-dependent transferases"/>
    <property type="match status" value="1"/>
</dbReference>
<feature type="region of interest" description="Disordered" evidence="6">
    <location>
        <begin position="1"/>
        <end position="23"/>
    </location>
</feature>
<evidence type="ECO:0000259" key="7">
    <source>
        <dbReference type="Pfam" id="PF00155"/>
    </source>
</evidence>
<dbReference type="EMBL" id="GL348717">
    <property type="protein sequence ID" value="EFH53682.1"/>
    <property type="molecule type" value="Genomic_DNA"/>
</dbReference>
<dbReference type="InterPro" id="IPR004838">
    <property type="entry name" value="NHTrfase_class1_PyrdxlP-BS"/>
</dbReference>
<reference evidence="9" key="1">
    <citation type="journal article" date="2011" name="Nat. Genet.">
        <title>The Arabidopsis lyrata genome sequence and the basis of rapid genome size change.</title>
        <authorList>
            <person name="Hu T.T."/>
            <person name="Pattyn P."/>
            <person name="Bakker E.G."/>
            <person name="Cao J."/>
            <person name="Cheng J.-F."/>
            <person name="Clark R.M."/>
            <person name="Fahlgren N."/>
            <person name="Fawcett J.A."/>
            <person name="Grimwood J."/>
            <person name="Gundlach H."/>
            <person name="Haberer G."/>
            <person name="Hollister J.D."/>
            <person name="Ossowski S."/>
            <person name="Ottilar R.P."/>
            <person name="Salamov A.A."/>
            <person name="Schneeberger K."/>
            <person name="Spannagl M."/>
            <person name="Wang X."/>
            <person name="Yang L."/>
            <person name="Nasrallah M.E."/>
            <person name="Bergelson J."/>
            <person name="Carrington J.C."/>
            <person name="Gaut B.S."/>
            <person name="Schmutz J."/>
            <person name="Mayer K.F.X."/>
            <person name="Van de Peer Y."/>
            <person name="Grigoriev I.V."/>
            <person name="Nordborg M."/>
            <person name="Weigel D."/>
            <person name="Guo Y.-L."/>
        </authorList>
    </citation>
    <scope>NUCLEOTIDE SEQUENCE [LARGE SCALE GENOMIC DNA]</scope>
    <source>
        <strain evidence="9">cv. MN47</strain>
    </source>
</reference>
<keyword evidence="3" id="KW-0032">Aminotransferase</keyword>
<evidence type="ECO:0000256" key="4">
    <source>
        <dbReference type="ARBA" id="ARBA00022679"/>
    </source>
</evidence>
<keyword evidence="5" id="KW-0663">Pyridoxal phosphate</keyword>
<dbReference type="Pfam" id="PF00155">
    <property type="entry name" value="Aminotran_1_2"/>
    <property type="match status" value="1"/>
</dbReference>
<keyword evidence="9" id="KW-1185">Reference proteome</keyword>
<dbReference type="PANTHER" id="PTHR46383:SF1">
    <property type="entry name" value="ASPARTATE AMINOTRANSFERASE"/>
    <property type="match status" value="1"/>
</dbReference>
<sequence>MASSSSQPTAALHGASGSSNRRRKVLSGEICEHIIYAPATHTSFASLPDMYERTLTVNGFSKAFAMTGWRLGYLAGPKHIVAACSKLQGQVTSGASSIAQKAHVLLHLG</sequence>
<comment type="similarity">
    <text evidence="2">Belongs to the class-I pyridoxal-phosphate-dependent aminotransferase family.</text>
</comment>
<dbReference type="STRING" id="81972.D7LMP4"/>
<evidence type="ECO:0000313" key="9">
    <source>
        <dbReference type="Proteomes" id="UP000008694"/>
    </source>
</evidence>
<name>D7LMP4_ARALL</name>
<keyword evidence="4" id="KW-0808">Transferase</keyword>
<dbReference type="InterPro" id="IPR004839">
    <property type="entry name" value="Aminotransferase_I/II_large"/>
</dbReference>
<dbReference type="InterPro" id="IPR015421">
    <property type="entry name" value="PyrdxlP-dep_Trfase_major"/>
</dbReference>
<feature type="domain" description="Aminotransferase class I/classII large" evidence="7">
    <location>
        <begin position="45"/>
        <end position="102"/>
    </location>
</feature>
<dbReference type="GO" id="GO:0006520">
    <property type="term" value="P:amino acid metabolic process"/>
    <property type="evidence" value="ECO:0007669"/>
    <property type="project" value="InterPro"/>
</dbReference>
<evidence type="ECO:0000313" key="8">
    <source>
        <dbReference type="EMBL" id="EFH53682.1"/>
    </source>
</evidence>
<evidence type="ECO:0000256" key="6">
    <source>
        <dbReference type="SAM" id="MobiDB-lite"/>
    </source>
</evidence>
<evidence type="ECO:0000256" key="1">
    <source>
        <dbReference type="ARBA" id="ARBA00001933"/>
    </source>
</evidence>
<gene>
    <name evidence="8" type="ORF">ARALYDRAFT_665289</name>
</gene>
<protein>
    <submittedName>
        <fullName evidence="8">Predicted protein</fullName>
    </submittedName>
</protein>
<dbReference type="Gene3D" id="3.40.640.10">
    <property type="entry name" value="Type I PLP-dependent aspartate aminotransferase-like (Major domain)"/>
    <property type="match status" value="1"/>
</dbReference>
<evidence type="ECO:0000256" key="5">
    <source>
        <dbReference type="ARBA" id="ARBA00022898"/>
    </source>
</evidence>
<dbReference type="GO" id="GO:0030170">
    <property type="term" value="F:pyridoxal phosphate binding"/>
    <property type="evidence" value="ECO:0007669"/>
    <property type="project" value="InterPro"/>
</dbReference>
<dbReference type="AlphaFoldDB" id="D7LMP4"/>
<dbReference type="InterPro" id="IPR050596">
    <property type="entry name" value="AspAT/PAT-like"/>
</dbReference>
<dbReference type="eggNOG" id="KOG0257">
    <property type="taxonomic scope" value="Eukaryota"/>
</dbReference>
<dbReference type="InterPro" id="IPR015424">
    <property type="entry name" value="PyrdxlP-dep_Trfase"/>
</dbReference>
<accession>D7LMP4</accession>
<dbReference type="PROSITE" id="PS00105">
    <property type="entry name" value="AA_TRANSFER_CLASS_1"/>
    <property type="match status" value="1"/>
</dbReference>
<evidence type="ECO:0000256" key="3">
    <source>
        <dbReference type="ARBA" id="ARBA00022576"/>
    </source>
</evidence>
<organism evidence="9">
    <name type="scientific">Arabidopsis lyrata subsp. lyrata</name>
    <name type="common">Lyre-leaved rock-cress</name>
    <dbReference type="NCBI Taxonomy" id="81972"/>
    <lineage>
        <taxon>Eukaryota</taxon>
        <taxon>Viridiplantae</taxon>
        <taxon>Streptophyta</taxon>
        <taxon>Embryophyta</taxon>
        <taxon>Tracheophyta</taxon>
        <taxon>Spermatophyta</taxon>
        <taxon>Magnoliopsida</taxon>
        <taxon>eudicotyledons</taxon>
        <taxon>Gunneridae</taxon>
        <taxon>Pentapetalae</taxon>
        <taxon>rosids</taxon>
        <taxon>malvids</taxon>
        <taxon>Brassicales</taxon>
        <taxon>Brassicaceae</taxon>
        <taxon>Camelineae</taxon>
        <taxon>Arabidopsis</taxon>
    </lineage>
</organism>
<dbReference type="PANTHER" id="PTHR46383">
    <property type="entry name" value="ASPARTATE AMINOTRANSFERASE"/>
    <property type="match status" value="1"/>
</dbReference>
<comment type="cofactor">
    <cofactor evidence="1">
        <name>pyridoxal 5'-phosphate</name>
        <dbReference type="ChEBI" id="CHEBI:597326"/>
    </cofactor>
</comment>
<dbReference type="Proteomes" id="UP000008694">
    <property type="component" value="Unassembled WGS sequence"/>
</dbReference>
<evidence type="ECO:0000256" key="2">
    <source>
        <dbReference type="ARBA" id="ARBA00007441"/>
    </source>
</evidence>